<comment type="caution">
    <text evidence="1">The sequence shown here is derived from an EMBL/GenBank/DDBJ whole genome shotgun (WGS) entry which is preliminary data.</text>
</comment>
<organism evidence="1 2">
    <name type="scientific">Candidatus Aphodosoma intestinipullorum</name>
    <dbReference type="NCBI Taxonomy" id="2840674"/>
    <lineage>
        <taxon>Bacteria</taxon>
        <taxon>Pseudomonadati</taxon>
        <taxon>Bacteroidota</taxon>
        <taxon>Bacteroidia</taxon>
        <taxon>Bacteroidales</taxon>
        <taxon>Candidatus Aphodosoma</taxon>
    </lineage>
</organism>
<keyword evidence="1" id="KW-0808">Transferase</keyword>
<protein>
    <submittedName>
        <fullName evidence="1">Class I SAM-dependent methyltransferase</fullName>
    </submittedName>
</protein>
<dbReference type="PANTHER" id="PTHR43591">
    <property type="entry name" value="METHYLTRANSFERASE"/>
    <property type="match status" value="1"/>
</dbReference>
<gene>
    <name evidence="1" type="ORF">IAC51_01670</name>
</gene>
<evidence type="ECO:0000313" key="1">
    <source>
        <dbReference type="EMBL" id="MBO8439339.1"/>
    </source>
</evidence>
<dbReference type="Gene3D" id="3.40.50.150">
    <property type="entry name" value="Vaccinia Virus protein VP39"/>
    <property type="match status" value="1"/>
</dbReference>
<dbReference type="EMBL" id="JADIMV010000031">
    <property type="protein sequence ID" value="MBO8439339.1"/>
    <property type="molecule type" value="Genomic_DNA"/>
</dbReference>
<dbReference type="Pfam" id="PF13489">
    <property type="entry name" value="Methyltransf_23"/>
    <property type="match status" value="1"/>
</dbReference>
<reference evidence="1" key="2">
    <citation type="journal article" date="2021" name="PeerJ">
        <title>Extensive microbial diversity within the chicken gut microbiome revealed by metagenomics and culture.</title>
        <authorList>
            <person name="Gilroy R."/>
            <person name="Ravi A."/>
            <person name="Getino M."/>
            <person name="Pursley I."/>
            <person name="Horton D.L."/>
            <person name="Alikhan N.F."/>
            <person name="Baker D."/>
            <person name="Gharbi K."/>
            <person name="Hall N."/>
            <person name="Watson M."/>
            <person name="Adriaenssens E.M."/>
            <person name="Foster-Nyarko E."/>
            <person name="Jarju S."/>
            <person name="Secka A."/>
            <person name="Antonio M."/>
            <person name="Oren A."/>
            <person name="Chaudhuri R.R."/>
            <person name="La Ragione R."/>
            <person name="Hildebrand F."/>
            <person name="Pallen M.J."/>
        </authorList>
    </citation>
    <scope>NUCLEOTIDE SEQUENCE</scope>
    <source>
        <strain evidence="1">3924</strain>
    </source>
</reference>
<keyword evidence="1" id="KW-0489">Methyltransferase</keyword>
<dbReference type="Proteomes" id="UP000712007">
    <property type="component" value="Unassembled WGS sequence"/>
</dbReference>
<dbReference type="GO" id="GO:0008168">
    <property type="term" value="F:methyltransferase activity"/>
    <property type="evidence" value="ECO:0007669"/>
    <property type="project" value="UniProtKB-KW"/>
</dbReference>
<accession>A0A940DI67</accession>
<dbReference type="GO" id="GO:0032259">
    <property type="term" value="P:methylation"/>
    <property type="evidence" value="ECO:0007669"/>
    <property type="project" value="UniProtKB-KW"/>
</dbReference>
<dbReference type="InterPro" id="IPR029063">
    <property type="entry name" value="SAM-dependent_MTases_sf"/>
</dbReference>
<sequence length="237" mass="26548">MEQQVRKSNFDRYANAYDAWFMDNENLLYSEVKLVAHFLKDAGRILSVGCGSGLFEKILADEFDIEIKDGIEPSEGMREIAVSRGLNVVPGTAEETDFGTEVYDTVLFNGTPSYITDLALAVRKARQALKPGGRIVLIDVPKESSYGIMYNLALAVDTWGHELLRGVNPKDPYPIELVRCAHWRTTQEKIDTLRDCGFTDLQFAQTLTRHPLYSNAAVEEPVEGYDRGDYVAICAVK</sequence>
<reference evidence="1" key="1">
    <citation type="submission" date="2020-10" db="EMBL/GenBank/DDBJ databases">
        <authorList>
            <person name="Gilroy R."/>
        </authorList>
    </citation>
    <scope>NUCLEOTIDE SEQUENCE</scope>
    <source>
        <strain evidence="1">3924</strain>
    </source>
</reference>
<dbReference type="AlphaFoldDB" id="A0A940DI67"/>
<dbReference type="SUPFAM" id="SSF53335">
    <property type="entry name" value="S-adenosyl-L-methionine-dependent methyltransferases"/>
    <property type="match status" value="1"/>
</dbReference>
<dbReference type="CDD" id="cd02440">
    <property type="entry name" value="AdoMet_MTases"/>
    <property type="match status" value="1"/>
</dbReference>
<name>A0A940DI67_9BACT</name>
<proteinExistence type="predicted"/>
<evidence type="ECO:0000313" key="2">
    <source>
        <dbReference type="Proteomes" id="UP000712007"/>
    </source>
</evidence>